<evidence type="ECO:0000313" key="5">
    <source>
        <dbReference type="Proteomes" id="UP000472676"/>
    </source>
</evidence>
<accession>A0A6M2BQD3</accession>
<dbReference type="EMBL" id="JAAMOW010000003">
    <property type="protein sequence ID" value="NGY04415.1"/>
    <property type="molecule type" value="Genomic_DNA"/>
</dbReference>
<protein>
    <submittedName>
        <fullName evidence="4">Fimbrial biogenesis outer membrane usher protein</fullName>
    </submittedName>
</protein>
<keyword evidence="5" id="KW-1185">Reference proteome</keyword>
<name>A0A6M2BQD3_9GAMM</name>
<dbReference type="Pfam" id="PF00577">
    <property type="entry name" value="Usher"/>
    <property type="match status" value="2"/>
</dbReference>
<dbReference type="InterPro" id="IPR043142">
    <property type="entry name" value="PapC-like_C_sf"/>
</dbReference>
<proteinExistence type="predicted"/>
<dbReference type="InterPro" id="IPR000015">
    <property type="entry name" value="Fimb_usher"/>
</dbReference>
<dbReference type="Gene3D" id="2.60.40.3110">
    <property type="match status" value="1"/>
</dbReference>
<dbReference type="InterPro" id="IPR025949">
    <property type="entry name" value="PapC-like_C"/>
</dbReference>
<dbReference type="Pfam" id="PF13953">
    <property type="entry name" value="PapC_C"/>
    <property type="match status" value="1"/>
</dbReference>
<dbReference type="Gene3D" id="2.60.40.2610">
    <property type="entry name" value="Outer membrane usher protein FimD, plug domain"/>
    <property type="match status" value="1"/>
</dbReference>
<reference evidence="4 5" key="1">
    <citation type="journal article" date="2014" name="Int. J. Syst. Evol. Microbiol.">
        <title>Solimonas terrae sp. nov., isolated from soil.</title>
        <authorList>
            <person name="Kim S.J."/>
            <person name="Moon J.Y."/>
            <person name="Weon H.Y."/>
            <person name="Ahn J.H."/>
            <person name="Chen W.M."/>
            <person name="Kwon S.W."/>
        </authorList>
    </citation>
    <scope>NUCLEOTIDE SEQUENCE [LARGE SCALE GENOMIC DNA]</scope>
    <source>
        <strain evidence="4 5">KIS83-12</strain>
    </source>
</reference>
<dbReference type="GO" id="GO:0015473">
    <property type="term" value="F:fimbrial usher porin activity"/>
    <property type="evidence" value="ECO:0007669"/>
    <property type="project" value="InterPro"/>
</dbReference>
<dbReference type="PANTHER" id="PTHR30451">
    <property type="entry name" value="OUTER MEMBRANE USHER PROTEIN"/>
    <property type="match status" value="1"/>
</dbReference>
<feature type="region of interest" description="Disordered" evidence="1">
    <location>
        <begin position="564"/>
        <end position="583"/>
    </location>
</feature>
<feature type="signal peptide" evidence="2">
    <location>
        <begin position="1"/>
        <end position="40"/>
    </location>
</feature>
<dbReference type="PANTHER" id="PTHR30451:SF5">
    <property type="entry name" value="SLR0019 PROTEIN"/>
    <property type="match status" value="1"/>
</dbReference>
<evidence type="ECO:0000259" key="3">
    <source>
        <dbReference type="Pfam" id="PF13953"/>
    </source>
</evidence>
<dbReference type="Gene3D" id="2.60.40.2070">
    <property type="match status" value="1"/>
</dbReference>
<gene>
    <name evidence="4" type="ORF">G7Y85_06550</name>
</gene>
<dbReference type="GO" id="GO:0009279">
    <property type="term" value="C:cell outer membrane"/>
    <property type="evidence" value="ECO:0007669"/>
    <property type="project" value="TreeGrafter"/>
</dbReference>
<sequence length="796" mass="85585">MSIFARTTPRPEISANPPPRPLSRLLAMLVAVSCLPAALAAGPGEPGHDPLSLGLLSGPGMAGTSGELYLELRVNGALLPRVMQVLVGGNGHDYAWSDNLRDAGIGGLPPATYVDLGTIAGLHYRIDTPSQQLDLDADELQRPTQQFSADVDHYHAANVANGALLNYALAASTGQHERDASAFTDWRAFGDWGVLDSTALSAWHEQGESAAYRRLDTTYRWSSPEQLWTLSAGDFISGALNWSRPTRFGGLQWRRDYGLQPGLITFPLPTFFGQAALPSTLELYVNGLREFSADAQPGPFRIDAVPHLDGAGSAQLVVTDALGRRSVIDYDFYSAQQLLRAGYFDYSLDLGFVRRDYGLASFSYDPHTAASGSLRYGLGNRITVESHAEASEGLALAGGGFAVRVGQLGVISGAGALSRAQGRGGRQFSAGHSWSNGRITTELSSVRASSAYRDLATRDGRAPPRATDRAVFGLGFGAAGSASLAYTRLIDDDSRFRYASLQYSWNPASQLSLYVGYSRDLDTPSDDLLYAGLSWSFDRHLTAGLDVQAHDHDLRSGASLVQPLSPDGGHGWNVRAQHGDDGDSAQGEIAWRADWGQLDAGIRQFDGSAQEYGSLEGSLVFMDRDLFAARRIDNAFALISTDGIGGVPVAIENRPIGTTDGRGHFLLTDLRPWQANRISIDTLGLPAQVQTDTVRLDAVPAAGRGVRVDFKLRIAHAALVTLRDGEGRPLPIGSHVQIKRPRGGGGIVGYDGQAYLEDLDVRNTVVVVSPDGSRCHANFTLDRDKRELPELELSCR</sequence>
<keyword evidence="2" id="KW-0732">Signal</keyword>
<feature type="chain" id="PRO_5026663325" evidence="2">
    <location>
        <begin position="41"/>
        <end position="796"/>
    </location>
</feature>
<comment type="caution">
    <text evidence="4">The sequence shown here is derived from an EMBL/GenBank/DDBJ whole genome shotgun (WGS) entry which is preliminary data.</text>
</comment>
<feature type="domain" description="PapC-like C-terminal" evidence="3">
    <location>
        <begin position="719"/>
        <end position="782"/>
    </location>
</feature>
<evidence type="ECO:0000256" key="2">
    <source>
        <dbReference type="SAM" id="SignalP"/>
    </source>
</evidence>
<evidence type="ECO:0000313" key="4">
    <source>
        <dbReference type="EMBL" id="NGY04415.1"/>
    </source>
</evidence>
<dbReference type="Proteomes" id="UP000472676">
    <property type="component" value="Unassembled WGS sequence"/>
</dbReference>
<dbReference type="RefSeq" id="WP_166253753.1">
    <property type="nucleotide sequence ID" value="NZ_JAAMOW010000003.1"/>
</dbReference>
<dbReference type="GO" id="GO:0009297">
    <property type="term" value="P:pilus assembly"/>
    <property type="evidence" value="ECO:0007669"/>
    <property type="project" value="InterPro"/>
</dbReference>
<evidence type="ECO:0000256" key="1">
    <source>
        <dbReference type="SAM" id="MobiDB-lite"/>
    </source>
</evidence>
<dbReference type="InterPro" id="IPR042186">
    <property type="entry name" value="FimD_plug_dom"/>
</dbReference>
<organism evidence="4 5">
    <name type="scientific">Solimonas terrae</name>
    <dbReference type="NCBI Taxonomy" id="1396819"/>
    <lineage>
        <taxon>Bacteria</taxon>
        <taxon>Pseudomonadati</taxon>
        <taxon>Pseudomonadota</taxon>
        <taxon>Gammaproteobacteria</taxon>
        <taxon>Nevskiales</taxon>
        <taxon>Nevskiaceae</taxon>
        <taxon>Solimonas</taxon>
    </lineage>
</organism>
<dbReference type="AlphaFoldDB" id="A0A6M2BQD3"/>